<dbReference type="STRING" id="57664.SAMN05661003_10484"/>
<name>A0A1G7AJV9_9BACT</name>
<dbReference type="InterPro" id="IPR029063">
    <property type="entry name" value="SAM-dependent_MTases_sf"/>
</dbReference>
<reference evidence="3" key="1">
    <citation type="submission" date="2016-10" db="EMBL/GenBank/DDBJ databases">
        <authorList>
            <person name="Varghese N."/>
            <person name="Submissions S."/>
        </authorList>
    </citation>
    <scope>NUCLEOTIDE SEQUENCE [LARGE SCALE GENOMIC DNA]</scope>
    <source>
        <strain evidence="3">DSM 8987</strain>
    </source>
</reference>
<proteinExistence type="predicted"/>
<keyword evidence="2" id="KW-0489">Methyltransferase</keyword>
<evidence type="ECO:0000256" key="1">
    <source>
        <dbReference type="ARBA" id="ARBA00022679"/>
    </source>
</evidence>
<dbReference type="PANTHER" id="PTHR43861">
    <property type="entry name" value="TRANS-ACONITATE 2-METHYLTRANSFERASE-RELATED"/>
    <property type="match status" value="1"/>
</dbReference>
<dbReference type="SUPFAM" id="SSF53335">
    <property type="entry name" value="S-adenosyl-L-methionine-dependent methyltransferases"/>
    <property type="match status" value="1"/>
</dbReference>
<dbReference type="GO" id="GO:0032259">
    <property type="term" value="P:methylation"/>
    <property type="evidence" value="ECO:0007669"/>
    <property type="project" value="UniProtKB-KW"/>
</dbReference>
<dbReference type="GO" id="GO:0008168">
    <property type="term" value="F:methyltransferase activity"/>
    <property type="evidence" value="ECO:0007669"/>
    <property type="project" value="UniProtKB-KW"/>
</dbReference>
<organism evidence="2 3">
    <name type="scientific">Desulfuromonas thiophila</name>
    <dbReference type="NCBI Taxonomy" id="57664"/>
    <lineage>
        <taxon>Bacteria</taxon>
        <taxon>Pseudomonadati</taxon>
        <taxon>Thermodesulfobacteriota</taxon>
        <taxon>Desulfuromonadia</taxon>
        <taxon>Desulfuromonadales</taxon>
        <taxon>Desulfuromonadaceae</taxon>
        <taxon>Desulfuromonas</taxon>
    </lineage>
</organism>
<dbReference type="AlphaFoldDB" id="A0A1G7AJV9"/>
<dbReference type="EMBL" id="FNAQ01000004">
    <property type="protein sequence ID" value="SDE15072.1"/>
    <property type="molecule type" value="Genomic_DNA"/>
</dbReference>
<evidence type="ECO:0000313" key="2">
    <source>
        <dbReference type="EMBL" id="SDE15072.1"/>
    </source>
</evidence>
<dbReference type="RefSeq" id="WP_092077137.1">
    <property type="nucleotide sequence ID" value="NZ_FNAQ01000004.1"/>
</dbReference>
<evidence type="ECO:0000313" key="3">
    <source>
        <dbReference type="Proteomes" id="UP000243205"/>
    </source>
</evidence>
<accession>A0A1G7AJV9</accession>
<dbReference type="PANTHER" id="PTHR43861:SF3">
    <property type="entry name" value="PUTATIVE (AFU_ORTHOLOGUE AFUA_2G14390)-RELATED"/>
    <property type="match status" value="1"/>
</dbReference>
<keyword evidence="3" id="KW-1185">Reference proteome</keyword>
<dbReference type="OrthoDB" id="9791837at2"/>
<dbReference type="Pfam" id="PF13489">
    <property type="entry name" value="Methyltransf_23"/>
    <property type="match status" value="1"/>
</dbReference>
<gene>
    <name evidence="2" type="ORF">SAMN05661003_10484</name>
</gene>
<dbReference type="Proteomes" id="UP000243205">
    <property type="component" value="Unassembled WGS sequence"/>
</dbReference>
<dbReference type="CDD" id="cd02440">
    <property type="entry name" value="AdoMet_MTases"/>
    <property type="match status" value="1"/>
</dbReference>
<sequence length="214" mass="23208">MTQDKRIKDFNPVAQSWDAKPRRQLLAQAVAGAIRSEIPLAVSPRALEFGCGTGLVSYLLLPQLATLTGVDRAPAMLQVFEQKARELGQGERVSTFLATDDTLLPPGDTFELIYSSMVLHHVPDYAAVVARLVAALTPGGYLALADLDLEDGDFHDQGEGVAHAGIDRELLQQQLRQQGLVAVRAMTAHCIRKQRAGGEKVYPVFLVTGQRPPA</sequence>
<keyword evidence="1 2" id="KW-0808">Transferase</keyword>
<dbReference type="Gene3D" id="3.40.50.150">
    <property type="entry name" value="Vaccinia Virus protein VP39"/>
    <property type="match status" value="1"/>
</dbReference>
<protein>
    <submittedName>
        <fullName evidence="2">Methyltransferase domain-containing protein</fullName>
    </submittedName>
</protein>